<proteinExistence type="predicted"/>
<accession>A0AAD1F6W4</accession>
<evidence type="ECO:0000313" key="2">
    <source>
        <dbReference type="Proteomes" id="UP000067008"/>
    </source>
</evidence>
<dbReference type="Proteomes" id="UP000067008">
    <property type="component" value="Chromosome 2"/>
</dbReference>
<protein>
    <submittedName>
        <fullName evidence="1">Uncharacterized protein</fullName>
    </submittedName>
</protein>
<evidence type="ECO:0000313" key="1">
    <source>
        <dbReference type="EMBL" id="BAR95598.1"/>
    </source>
</evidence>
<organism evidence="1 2">
    <name type="scientific">Prevotella intermedia</name>
    <dbReference type="NCBI Taxonomy" id="28131"/>
    <lineage>
        <taxon>Bacteria</taxon>
        <taxon>Pseudomonadati</taxon>
        <taxon>Bacteroidota</taxon>
        <taxon>Bacteroidia</taxon>
        <taxon>Bacteroidales</taxon>
        <taxon>Prevotellaceae</taxon>
        <taxon>Prevotella</taxon>
    </lineage>
</organism>
<name>A0AAD1F6W4_PREIN</name>
<dbReference type="AlphaFoldDB" id="A0AAD1F6W4"/>
<gene>
    <name evidence="1" type="ORF">PI172_0870</name>
</gene>
<sequence length="39" mass="4433">MPLFTCNGKGTDRQLLTNEVGSNVQSLLYFMVTKQIRKT</sequence>
<reference evidence="1 2" key="1">
    <citation type="submission" date="2015-07" db="EMBL/GenBank/DDBJ databases">
        <title>Complete genome sequence of Prevotella intermedia strain 17-2.</title>
        <authorList>
            <person name="Nambu T."/>
        </authorList>
    </citation>
    <scope>NUCLEOTIDE SEQUENCE [LARGE SCALE GENOMIC DNA]</scope>
    <source>
        <strain evidence="1 2">17-2</strain>
    </source>
</reference>
<dbReference type="EMBL" id="AP014925">
    <property type="protein sequence ID" value="BAR95598.1"/>
    <property type="molecule type" value="Genomic_DNA"/>
</dbReference>